<name>A0A9D4TY71_CHLVU</name>
<dbReference type="AlphaFoldDB" id="A0A9D4TY71"/>
<feature type="region of interest" description="Disordered" evidence="1">
    <location>
        <begin position="1"/>
        <end position="24"/>
    </location>
</feature>
<gene>
    <name evidence="2" type="ORF">D9Q98_000447</name>
</gene>
<evidence type="ECO:0008006" key="4">
    <source>
        <dbReference type="Google" id="ProtNLM"/>
    </source>
</evidence>
<sequence>MGAASSAEAIQPSGVITLGEGSAPQQGDDAFLRQLAHLRHSLPILPNSTAEPGTLWSRSLSLARGSASAELLSSSASGVGAHLDPEPLKRLVEDYQRFTRWHCRRIVEQQDKLNGMLPQVEQRAARLHAGLAESCRQAVAAQASMSAVAHVQREVQDLTERLERVQHTLAEVERLAAAHQRQQHVGSDGDVAAGDPPASPVAEGS</sequence>
<comment type="caution">
    <text evidence="2">The sequence shown here is derived from an EMBL/GenBank/DDBJ whole genome shotgun (WGS) entry which is preliminary data.</text>
</comment>
<reference evidence="2" key="2">
    <citation type="submission" date="2020-11" db="EMBL/GenBank/DDBJ databases">
        <authorList>
            <person name="Cecchin M."/>
            <person name="Marcolungo L."/>
            <person name="Rossato M."/>
            <person name="Girolomoni L."/>
            <person name="Cosentino E."/>
            <person name="Cuine S."/>
            <person name="Li-Beisson Y."/>
            <person name="Delledonne M."/>
            <person name="Ballottari M."/>
        </authorList>
    </citation>
    <scope>NUCLEOTIDE SEQUENCE</scope>
    <source>
        <strain evidence="2">211/11P</strain>
        <tissue evidence="2">Whole cell</tissue>
    </source>
</reference>
<keyword evidence="3" id="KW-1185">Reference proteome</keyword>
<evidence type="ECO:0000313" key="3">
    <source>
        <dbReference type="Proteomes" id="UP001055712"/>
    </source>
</evidence>
<feature type="region of interest" description="Disordered" evidence="1">
    <location>
        <begin position="176"/>
        <end position="205"/>
    </location>
</feature>
<proteinExistence type="predicted"/>
<reference evidence="2" key="1">
    <citation type="journal article" date="2019" name="Plant J.">
        <title>Chlorella vulgaris genome assembly and annotation reveals the molecular basis for metabolic acclimation to high light conditions.</title>
        <authorList>
            <person name="Cecchin M."/>
            <person name="Marcolungo L."/>
            <person name="Rossato M."/>
            <person name="Girolomoni L."/>
            <person name="Cosentino E."/>
            <person name="Cuine S."/>
            <person name="Li-Beisson Y."/>
            <person name="Delledonne M."/>
            <person name="Ballottari M."/>
        </authorList>
    </citation>
    <scope>NUCLEOTIDE SEQUENCE</scope>
    <source>
        <strain evidence="2">211/11P</strain>
    </source>
</reference>
<dbReference type="EMBL" id="SIDB01000001">
    <property type="protein sequence ID" value="KAI3438004.1"/>
    <property type="molecule type" value="Genomic_DNA"/>
</dbReference>
<evidence type="ECO:0000256" key="1">
    <source>
        <dbReference type="SAM" id="MobiDB-lite"/>
    </source>
</evidence>
<dbReference type="OrthoDB" id="10492158at2759"/>
<accession>A0A9D4TY71</accession>
<dbReference type="Proteomes" id="UP001055712">
    <property type="component" value="Unassembled WGS sequence"/>
</dbReference>
<organism evidence="2 3">
    <name type="scientific">Chlorella vulgaris</name>
    <name type="common">Green alga</name>
    <dbReference type="NCBI Taxonomy" id="3077"/>
    <lineage>
        <taxon>Eukaryota</taxon>
        <taxon>Viridiplantae</taxon>
        <taxon>Chlorophyta</taxon>
        <taxon>core chlorophytes</taxon>
        <taxon>Trebouxiophyceae</taxon>
        <taxon>Chlorellales</taxon>
        <taxon>Chlorellaceae</taxon>
        <taxon>Chlorella clade</taxon>
        <taxon>Chlorella</taxon>
    </lineage>
</organism>
<protein>
    <recommendedName>
        <fullName evidence="4">BLOC-1-related complex subunit 5</fullName>
    </recommendedName>
</protein>
<evidence type="ECO:0000313" key="2">
    <source>
        <dbReference type="EMBL" id="KAI3438004.1"/>
    </source>
</evidence>